<dbReference type="SMART" id="SM00257">
    <property type="entry name" value="LysM"/>
    <property type="match status" value="1"/>
</dbReference>
<evidence type="ECO:0000313" key="4">
    <source>
        <dbReference type="EMBL" id="GGO58972.1"/>
    </source>
</evidence>
<dbReference type="InterPro" id="IPR018392">
    <property type="entry name" value="LysM"/>
</dbReference>
<feature type="compositionally biased region" description="Basic and acidic residues" evidence="1">
    <location>
        <begin position="292"/>
        <end position="302"/>
    </location>
</feature>
<feature type="compositionally biased region" description="Low complexity" evidence="1">
    <location>
        <begin position="368"/>
        <end position="388"/>
    </location>
</feature>
<feature type="compositionally biased region" description="Low complexity" evidence="1">
    <location>
        <begin position="799"/>
        <end position="815"/>
    </location>
</feature>
<feature type="compositionally biased region" description="Polar residues" evidence="1">
    <location>
        <begin position="231"/>
        <end position="249"/>
    </location>
</feature>
<dbReference type="InterPro" id="IPR036779">
    <property type="entry name" value="LysM_dom_sf"/>
</dbReference>
<dbReference type="Pfam" id="PF01476">
    <property type="entry name" value="LysM"/>
    <property type="match status" value="1"/>
</dbReference>
<keyword evidence="2" id="KW-0472">Membrane</keyword>
<dbReference type="PANTHER" id="PTHR34700">
    <property type="entry name" value="POTASSIUM BINDING PROTEIN KBP"/>
    <property type="match status" value="1"/>
</dbReference>
<dbReference type="PROSITE" id="PS51782">
    <property type="entry name" value="LYSM"/>
    <property type="match status" value="1"/>
</dbReference>
<dbReference type="EMBL" id="BMNG01000026">
    <property type="protein sequence ID" value="GGO58972.1"/>
    <property type="molecule type" value="Genomic_DNA"/>
</dbReference>
<feature type="region of interest" description="Disordered" evidence="1">
    <location>
        <begin position="228"/>
        <end position="250"/>
    </location>
</feature>
<feature type="transmembrane region" description="Helical" evidence="2">
    <location>
        <begin position="20"/>
        <end position="45"/>
    </location>
</feature>
<dbReference type="InterPro" id="IPR005158">
    <property type="entry name" value="BTAD"/>
</dbReference>
<evidence type="ECO:0000256" key="1">
    <source>
        <dbReference type="SAM" id="MobiDB-lite"/>
    </source>
</evidence>
<proteinExistence type="predicted"/>
<dbReference type="Gene3D" id="3.10.350.10">
    <property type="entry name" value="LysM domain"/>
    <property type="match status" value="2"/>
</dbReference>
<protein>
    <recommendedName>
        <fullName evidence="3">LysM domain-containing protein</fullName>
    </recommendedName>
</protein>
<evidence type="ECO:0000313" key="5">
    <source>
        <dbReference type="Proteomes" id="UP000656881"/>
    </source>
</evidence>
<dbReference type="RefSeq" id="WP_189177568.1">
    <property type="nucleotide sequence ID" value="NZ_BMNG01000026.1"/>
</dbReference>
<dbReference type="CDD" id="cd00118">
    <property type="entry name" value="LysM"/>
    <property type="match status" value="1"/>
</dbReference>
<feature type="transmembrane region" description="Helical" evidence="2">
    <location>
        <begin position="109"/>
        <end position="128"/>
    </location>
</feature>
<feature type="transmembrane region" description="Helical" evidence="2">
    <location>
        <begin position="65"/>
        <end position="88"/>
    </location>
</feature>
<dbReference type="SMART" id="SM01043">
    <property type="entry name" value="BTAD"/>
    <property type="match status" value="1"/>
</dbReference>
<feature type="region of interest" description="Disordered" evidence="1">
    <location>
        <begin position="274"/>
        <end position="415"/>
    </location>
</feature>
<organism evidence="4 5">
    <name type="scientific">Streptomyces lasiicapitis</name>
    <dbReference type="NCBI Taxonomy" id="1923961"/>
    <lineage>
        <taxon>Bacteria</taxon>
        <taxon>Bacillati</taxon>
        <taxon>Actinomycetota</taxon>
        <taxon>Actinomycetes</taxon>
        <taxon>Kitasatosporales</taxon>
        <taxon>Streptomycetaceae</taxon>
        <taxon>Streptomyces</taxon>
    </lineage>
</organism>
<name>A0ABQ2MW80_9ACTN</name>
<sequence>MRTPAPTGPGRTPVAVLRALASLAVLAAAVAGLPLLLIRVTPVVWDTSHDDLTHLLDRQDTGGAFLLLLIAIAWIGWAQFTLCTLREIPAQLRGRTWKAPRGLGSSQRLASVLIGSIIVLLPTGTALANPATAAPAATASLHPQQAPQTPQPGPTEHTAPTTADDTASTYTVRDIRPAESLWSIAESQLGDGERWRDIAQLNDGRTMADGSTFHASTFLQPGWQLRMPDTPASQNNAPAPQGERTQSVTVRPGDTLWKIAEDELGDGTKYGQIFEENRGAPQPGGTTLTDPDDIRAGLKLDIPHPAAPAAPKTPSDKAKPDAAPPRSGDRDDTERGSASGGTGEASKAPKEEHEEHDRGQQPPPPAKPDTAGPKKPAASPPATTAPSKPASPAPTAPAETKPRPEQNPSDESDDAAVGVREVAGVGMLLAGCLIAAVGVKRLLQRRRRRPGETIAMPAEPARLEQVLEASSEPGSVELLDRALRTLAHHAGPQNTASLPSVRGARVTSRTVELLVDTDPVTEPLAPFTTAAEGRWTLDEGHTLLTDDQAREAPAPYPGLVTLGAEPDGSHLLLNLTAARVLLLDGDDDAVRDTARAIALEAATSTWSDHAEILTIGLGTELPALLPQGRLRVVPHLRAAQSELGELLLEHHQGGYDGEEAPAPLPWLLICSAEATVEGARQLADALAASRDLPVALVLPAKGARAAFPDAVCLTAGADTPQRVDLLDSDLVVQSLTEEDYRAFLDVLQTAEEPAHPAEGPWQFVPPVPLDTPSEPNRPSPEPHFTGLAAVPETPPFTALTASTTSTSTSPGSVPAFTSIAPNKSRDADHDDSRGNAWDVVEPAGEAAEPATPAGESPEPVDLHAPEIQVLGPVTVTGIQASGHGFKLALLAALLHFKDGCTIDTAREAMDPRSPWSKQTLQVRISELRNRLGADADGTLYLPKNRAGTYRLSPKVRCDWDRFQQLAERGLAKDSVAGIADLEAALGLVRGAPFGGADLTWAAARIQEMLVRITDVAHTLATWHRSAPRPDLDAARRAIRIGLDVDDSAELLYQDWMLIEDHAANRAGVRTAYETLRDINKRLDVGMEPETERIYDTIMSRSA</sequence>
<evidence type="ECO:0000259" key="3">
    <source>
        <dbReference type="PROSITE" id="PS51782"/>
    </source>
</evidence>
<keyword evidence="2" id="KW-0812">Transmembrane</keyword>
<evidence type="ECO:0000256" key="2">
    <source>
        <dbReference type="SAM" id="Phobius"/>
    </source>
</evidence>
<keyword evidence="2" id="KW-1133">Transmembrane helix</keyword>
<dbReference type="Proteomes" id="UP000656881">
    <property type="component" value="Unassembled WGS sequence"/>
</dbReference>
<gene>
    <name evidence="4" type="ORF">GCM10012286_79500</name>
</gene>
<dbReference type="InterPro" id="IPR052196">
    <property type="entry name" value="Bact_Kbp"/>
</dbReference>
<dbReference type="PANTHER" id="PTHR34700:SF4">
    <property type="entry name" value="PHAGE-LIKE ELEMENT PBSX PROTEIN XKDP"/>
    <property type="match status" value="1"/>
</dbReference>
<accession>A0ABQ2MW80</accession>
<feature type="compositionally biased region" description="Basic and acidic residues" evidence="1">
    <location>
        <begin position="347"/>
        <end position="359"/>
    </location>
</feature>
<reference evidence="5" key="1">
    <citation type="journal article" date="2019" name="Int. J. Syst. Evol. Microbiol.">
        <title>The Global Catalogue of Microorganisms (GCM) 10K type strain sequencing project: providing services to taxonomists for standard genome sequencing and annotation.</title>
        <authorList>
            <consortium name="The Broad Institute Genomics Platform"/>
            <consortium name="The Broad Institute Genome Sequencing Center for Infectious Disease"/>
            <person name="Wu L."/>
            <person name="Ma J."/>
        </authorList>
    </citation>
    <scope>NUCLEOTIDE SEQUENCE [LARGE SCALE GENOMIC DNA]</scope>
    <source>
        <strain evidence="5">CGMCC 4.7349</strain>
    </source>
</reference>
<comment type="caution">
    <text evidence="4">The sequence shown here is derived from an EMBL/GenBank/DDBJ whole genome shotgun (WGS) entry which is preliminary data.</text>
</comment>
<feature type="region of interest" description="Disordered" evidence="1">
    <location>
        <begin position="135"/>
        <end position="169"/>
    </location>
</feature>
<feature type="compositionally biased region" description="Basic and acidic residues" evidence="1">
    <location>
        <begin position="823"/>
        <end position="833"/>
    </location>
</feature>
<feature type="region of interest" description="Disordered" evidence="1">
    <location>
        <begin position="799"/>
        <end position="836"/>
    </location>
</feature>
<feature type="domain" description="LysM" evidence="3">
    <location>
        <begin position="246"/>
        <end position="302"/>
    </location>
</feature>
<keyword evidence="5" id="KW-1185">Reference proteome</keyword>